<evidence type="ECO:0000256" key="1">
    <source>
        <dbReference type="ARBA" id="ARBA00007504"/>
    </source>
</evidence>
<dbReference type="Pfam" id="PF00271">
    <property type="entry name" value="Helicase_C"/>
    <property type="match status" value="1"/>
</dbReference>
<dbReference type="SUPFAM" id="SSF52540">
    <property type="entry name" value="P-loop containing nucleoside triphosphate hydrolases"/>
    <property type="match status" value="2"/>
</dbReference>
<keyword evidence="6 15" id="KW-0347">Helicase</keyword>
<dbReference type="AlphaFoldDB" id="A0A2M8VQ31"/>
<evidence type="ECO:0000256" key="9">
    <source>
        <dbReference type="ARBA" id="ARBA00023172"/>
    </source>
</evidence>
<evidence type="ECO:0000256" key="6">
    <source>
        <dbReference type="ARBA" id="ARBA00022806"/>
    </source>
</evidence>
<dbReference type="InterPro" id="IPR012340">
    <property type="entry name" value="NA-bd_OB-fold"/>
</dbReference>
<evidence type="ECO:0000256" key="7">
    <source>
        <dbReference type="ARBA" id="ARBA00022840"/>
    </source>
</evidence>
<evidence type="ECO:0000256" key="12">
    <source>
        <dbReference type="ARBA" id="ARBA00034617"/>
    </source>
</evidence>
<feature type="domain" description="Helicase C-terminal" evidence="17">
    <location>
        <begin position="490"/>
        <end position="636"/>
    </location>
</feature>
<dbReference type="PANTHER" id="PTHR47964">
    <property type="entry name" value="ATP-DEPENDENT DNA HELICASE HOMOLOG RECG, CHLOROPLASTIC"/>
    <property type="match status" value="1"/>
</dbReference>
<organism evidence="18 19">
    <name type="scientific">Polynucleobacter brandtiae</name>
    <dbReference type="NCBI Taxonomy" id="1938816"/>
    <lineage>
        <taxon>Bacteria</taxon>
        <taxon>Pseudomonadati</taxon>
        <taxon>Pseudomonadota</taxon>
        <taxon>Betaproteobacteria</taxon>
        <taxon>Burkholderiales</taxon>
        <taxon>Burkholderiaceae</taxon>
        <taxon>Polynucleobacter</taxon>
    </lineage>
</organism>
<dbReference type="NCBIfam" id="NF008166">
    <property type="entry name" value="PRK10917.1-4"/>
    <property type="match status" value="1"/>
</dbReference>
<keyword evidence="7 15" id="KW-0067">ATP-binding</keyword>
<evidence type="ECO:0000256" key="15">
    <source>
        <dbReference type="RuleBase" id="RU363016"/>
    </source>
</evidence>
<evidence type="ECO:0000259" key="17">
    <source>
        <dbReference type="PROSITE" id="PS51194"/>
    </source>
</evidence>
<protein>
    <recommendedName>
        <fullName evidence="2 15">ATP-dependent DNA helicase RecG</fullName>
        <ecNumber evidence="13 15">5.6.2.4</ecNumber>
    </recommendedName>
</protein>
<comment type="catalytic activity">
    <reaction evidence="14 15">
        <text>ATP + H2O = ADP + phosphate + H(+)</text>
        <dbReference type="Rhea" id="RHEA:13065"/>
        <dbReference type="ChEBI" id="CHEBI:15377"/>
        <dbReference type="ChEBI" id="CHEBI:15378"/>
        <dbReference type="ChEBI" id="CHEBI:30616"/>
        <dbReference type="ChEBI" id="CHEBI:43474"/>
        <dbReference type="ChEBI" id="CHEBI:456216"/>
        <dbReference type="EC" id="5.6.2.4"/>
    </reaction>
</comment>
<keyword evidence="5 15" id="KW-0378">Hydrolase</keyword>
<evidence type="ECO:0000256" key="5">
    <source>
        <dbReference type="ARBA" id="ARBA00022801"/>
    </source>
</evidence>
<dbReference type="FunFam" id="3.40.50.300:FF:000391">
    <property type="entry name" value="ATP-dependent DNA helicase RecG"/>
    <property type="match status" value="1"/>
</dbReference>
<dbReference type="RefSeq" id="WP_100379680.1">
    <property type="nucleotide sequence ID" value="NZ_CBCSBW010000003.1"/>
</dbReference>
<dbReference type="InterPro" id="IPR047112">
    <property type="entry name" value="RecG/Mfd"/>
</dbReference>
<dbReference type="NCBIfam" id="NF008163">
    <property type="entry name" value="PRK10917.1-1"/>
    <property type="match status" value="1"/>
</dbReference>
<dbReference type="GO" id="GO:0043138">
    <property type="term" value="F:3'-5' DNA helicase activity"/>
    <property type="evidence" value="ECO:0007669"/>
    <property type="project" value="UniProtKB-EC"/>
</dbReference>
<dbReference type="NCBIfam" id="TIGR00643">
    <property type="entry name" value="recG"/>
    <property type="match status" value="1"/>
</dbReference>
<keyword evidence="11" id="KW-0413">Isomerase</keyword>
<dbReference type="InterPro" id="IPR045562">
    <property type="entry name" value="RecG_dom3_C"/>
</dbReference>
<comment type="caution">
    <text evidence="18">The sequence shown here is derived from an EMBL/GenBank/DDBJ whole genome shotgun (WGS) entry which is preliminary data.</text>
</comment>
<dbReference type="PANTHER" id="PTHR47964:SF1">
    <property type="entry name" value="ATP-DEPENDENT DNA HELICASE HOMOLOG RECG, CHLOROPLASTIC"/>
    <property type="match status" value="1"/>
</dbReference>
<dbReference type="OrthoDB" id="9804325at2"/>
<dbReference type="GO" id="GO:0005524">
    <property type="term" value="F:ATP binding"/>
    <property type="evidence" value="ECO:0007669"/>
    <property type="project" value="UniProtKB-KW"/>
</dbReference>
<dbReference type="CDD" id="cd04488">
    <property type="entry name" value="RecG_wedge_OBF"/>
    <property type="match status" value="1"/>
</dbReference>
<name>A0A2M8VQ31_9BURK</name>
<keyword evidence="10 15" id="KW-0234">DNA repair</keyword>
<dbReference type="Pfam" id="PF17191">
    <property type="entry name" value="RecG_wedge"/>
    <property type="match status" value="1"/>
</dbReference>
<evidence type="ECO:0000256" key="10">
    <source>
        <dbReference type="ARBA" id="ARBA00023204"/>
    </source>
</evidence>
<evidence type="ECO:0000256" key="8">
    <source>
        <dbReference type="ARBA" id="ARBA00023125"/>
    </source>
</evidence>
<dbReference type="InterPro" id="IPR011545">
    <property type="entry name" value="DEAD/DEAH_box_helicase_dom"/>
</dbReference>
<dbReference type="InterPro" id="IPR001650">
    <property type="entry name" value="Helicase_C-like"/>
</dbReference>
<dbReference type="InterPro" id="IPR014001">
    <property type="entry name" value="Helicase_ATP-bd"/>
</dbReference>
<feature type="domain" description="Helicase ATP-binding" evidence="16">
    <location>
        <begin position="292"/>
        <end position="457"/>
    </location>
</feature>
<comment type="function">
    <text evidence="15">Plays a critical role in recombination and DNA repair. Helps process Holliday junction intermediates to mature products by catalyzing branch migration. Has replication fork regression activity, unwinds stalled or blocked replication forks to make a HJ that can be resolved. Has a DNA unwinding activity characteristic of a DNA helicase with 3'-5' polarity.</text>
</comment>
<evidence type="ECO:0000256" key="11">
    <source>
        <dbReference type="ARBA" id="ARBA00023235"/>
    </source>
</evidence>
<proteinExistence type="inferred from homology"/>
<dbReference type="PROSITE" id="PS51194">
    <property type="entry name" value="HELICASE_CTER"/>
    <property type="match status" value="1"/>
</dbReference>
<dbReference type="InterPro" id="IPR004609">
    <property type="entry name" value="ATP-dep_DNA_helicase_RecG"/>
</dbReference>
<dbReference type="InterPro" id="IPR027417">
    <property type="entry name" value="P-loop_NTPase"/>
</dbReference>
<keyword evidence="4 15" id="KW-0227">DNA damage</keyword>
<dbReference type="Pfam" id="PF19833">
    <property type="entry name" value="RecG_dom3_C"/>
    <property type="match status" value="1"/>
</dbReference>
<dbReference type="EMBL" id="PGTX01000003">
    <property type="protein sequence ID" value="PJI79253.1"/>
    <property type="molecule type" value="Genomic_DNA"/>
</dbReference>
<comment type="catalytic activity">
    <reaction evidence="12 15">
        <text>Couples ATP hydrolysis with the unwinding of duplex DNA by translocating in the 3'-5' direction.</text>
        <dbReference type="EC" id="5.6.2.4"/>
    </reaction>
</comment>
<dbReference type="Proteomes" id="UP000229366">
    <property type="component" value="Unassembled WGS sequence"/>
</dbReference>
<keyword evidence="3 15" id="KW-0547">Nucleotide-binding</keyword>
<dbReference type="SMART" id="SM00490">
    <property type="entry name" value="HELICc"/>
    <property type="match status" value="1"/>
</dbReference>
<accession>A0A2M8VQ31</accession>
<evidence type="ECO:0000313" key="18">
    <source>
        <dbReference type="EMBL" id="PJI79253.1"/>
    </source>
</evidence>
<keyword evidence="8" id="KW-0238">DNA-binding</keyword>
<evidence type="ECO:0000256" key="4">
    <source>
        <dbReference type="ARBA" id="ARBA00022763"/>
    </source>
</evidence>
<evidence type="ECO:0000256" key="2">
    <source>
        <dbReference type="ARBA" id="ARBA00017846"/>
    </source>
</evidence>
<dbReference type="Pfam" id="PF00270">
    <property type="entry name" value="DEAD"/>
    <property type="match status" value="1"/>
</dbReference>
<keyword evidence="9 15" id="KW-0233">DNA recombination</keyword>
<sequence>MTNKRPPTALEKMGLNSPMALALHLPSRYEDETELFTIEEALGLGQFNAIQTQGVVIRSQVLFRPRRQLLVTIEDDTGALGLRFLNFYPSQQKQMAVGSHIRVRGEVRDGFLGAEMVHPIVRAVTADAPLSASLTPVYPASAGLSQTIIRKAVLKALQDPSLKESLAEFLPASLTSEILPTQDWPPLQEAIAYLHQPPADANTQSLLERTHPAWRRVQFEELLAQQISLKRAHAIRRERRAPCFKKLVAICNDEKNNDEASAPTSIEEGLLKVLPFELTGAQTRVWREIGDDLSNTFPMNRLLQGDVGSGKTVIAALAAARAIDHGYQAAIMAPTEILAEQHYLKMQEWFEPLGVKVAWLSGSLKAKEKRLAQEMIENGVAQLIIGTHALIQDKVSFSRLGLAVIDEQHRFGVRQRLEIQQRVGSELFYCHQLMMSATPIPRTLAMTYYADLDVSVIDELPPGRKPITTKVVKAARRDEVIGGLHAWLAKGLQAYWVCPLIEESEVLQLQTAVESFEQLTQALPHFKVGLVHGRLKSEEKAAVMASFKTNEIQLLVATTVIEVGVDVPNAALMVIEHAERFGYAQIHQLRGRVGRGSADSVCILMYAEPLSMAAKERLQTLRETTDGFVIAERDLSLRGPGELLGAKQSGDAMLRFVDLQRDAWLIELAQTAADRLLSEHADLVGRHLERWLGSRTEFLKA</sequence>
<evidence type="ECO:0000259" key="16">
    <source>
        <dbReference type="PROSITE" id="PS51192"/>
    </source>
</evidence>
<evidence type="ECO:0000256" key="3">
    <source>
        <dbReference type="ARBA" id="ARBA00022741"/>
    </source>
</evidence>
<dbReference type="SUPFAM" id="SSF50249">
    <property type="entry name" value="Nucleic acid-binding proteins"/>
    <property type="match status" value="1"/>
</dbReference>
<dbReference type="GO" id="GO:0016887">
    <property type="term" value="F:ATP hydrolysis activity"/>
    <property type="evidence" value="ECO:0007669"/>
    <property type="project" value="RHEA"/>
</dbReference>
<dbReference type="GO" id="GO:0006281">
    <property type="term" value="P:DNA repair"/>
    <property type="evidence" value="ECO:0007669"/>
    <property type="project" value="UniProtKB-UniRule"/>
</dbReference>
<evidence type="ECO:0000256" key="13">
    <source>
        <dbReference type="ARBA" id="ARBA00034808"/>
    </source>
</evidence>
<gene>
    <name evidence="18" type="ORF">B0G85_1357</name>
</gene>
<dbReference type="GO" id="GO:0006310">
    <property type="term" value="P:DNA recombination"/>
    <property type="evidence" value="ECO:0007669"/>
    <property type="project" value="UniProtKB-UniRule"/>
</dbReference>
<dbReference type="GO" id="GO:0003677">
    <property type="term" value="F:DNA binding"/>
    <property type="evidence" value="ECO:0007669"/>
    <property type="project" value="UniProtKB-KW"/>
</dbReference>
<comment type="similarity">
    <text evidence="1 15">Belongs to the helicase family. RecG subfamily.</text>
</comment>
<dbReference type="PROSITE" id="PS51192">
    <property type="entry name" value="HELICASE_ATP_BIND_1"/>
    <property type="match status" value="1"/>
</dbReference>
<keyword evidence="19" id="KW-1185">Reference proteome</keyword>
<dbReference type="CDD" id="cd17992">
    <property type="entry name" value="DEXHc_RecG"/>
    <property type="match status" value="1"/>
</dbReference>
<dbReference type="InterPro" id="IPR033454">
    <property type="entry name" value="RecG_wedge"/>
</dbReference>
<reference evidence="18 19" key="1">
    <citation type="submission" date="2017-11" db="EMBL/GenBank/DDBJ databases">
        <title>Genomic Encyclopedia of Type Strains, Phase III (KMG-III): the genomes of soil and plant-associated and newly described type strains.</title>
        <authorList>
            <person name="Whitman W."/>
        </authorList>
    </citation>
    <scope>NUCLEOTIDE SEQUENCE [LARGE SCALE GENOMIC DNA]</scope>
    <source>
        <strain evidence="18 19">UB-Domo-W1</strain>
    </source>
</reference>
<evidence type="ECO:0000256" key="14">
    <source>
        <dbReference type="ARBA" id="ARBA00048988"/>
    </source>
</evidence>
<dbReference type="EC" id="5.6.2.4" evidence="13 15"/>
<dbReference type="NCBIfam" id="NF008168">
    <property type="entry name" value="PRK10917.2-2"/>
    <property type="match status" value="1"/>
</dbReference>
<dbReference type="Gene3D" id="3.40.50.300">
    <property type="entry name" value="P-loop containing nucleotide triphosphate hydrolases"/>
    <property type="match status" value="2"/>
</dbReference>
<evidence type="ECO:0000313" key="19">
    <source>
        <dbReference type="Proteomes" id="UP000229366"/>
    </source>
</evidence>
<dbReference type="SMART" id="SM00487">
    <property type="entry name" value="DEXDc"/>
    <property type="match status" value="1"/>
</dbReference>